<comment type="similarity">
    <text evidence="3">Belongs to the class-V pyridoxal-phosphate-dependent aminotransferase family. Csd subfamily.</text>
</comment>
<evidence type="ECO:0000313" key="11">
    <source>
        <dbReference type="EMBL" id="RON06759.1"/>
    </source>
</evidence>
<evidence type="ECO:0000256" key="1">
    <source>
        <dbReference type="ARBA" id="ARBA00001933"/>
    </source>
</evidence>
<sequence length="395" mass="43175">MAPLVARDDFIFLQGNRRVYLDNSSTSLKPMKVINALTGYYRDAGSNVGRSNHRYAEAATGLYEATRLELAYFLNCATDEIIFTANCTDAINLAANTLSLVPGDHVVISPLEHHSNLLPWLAFCDVSVVRLDEEGLVDLDYLDSLLASKPAKLIAVCHASNITGNIQPVADICKIAKRRRTLTLIDAAQTVGHIPVDVELIGCDFLAFSGHKMLGPSGVGVLFACKEVQSGMQCNRQGGGMVNKVDGNEVTFQTGPARFEAGTPNIEGVIGLGAALGYLSDIGHKRIQQHDHALETYFSKKIQSVPHLYFPFATSKHHLPIFTFVPEGGVDVGFISRILSDKYDIAISSGFQCNQPLYRDRGLNGGLRVSMHLYNTQDDIDRFVNAMTDLQKLMA</sequence>
<comment type="cofactor">
    <cofactor evidence="1 9">
        <name>pyridoxal 5'-phosphate</name>
        <dbReference type="ChEBI" id="CHEBI:597326"/>
    </cofactor>
</comment>
<evidence type="ECO:0000256" key="9">
    <source>
        <dbReference type="RuleBase" id="RU004504"/>
    </source>
</evidence>
<dbReference type="CDD" id="cd06453">
    <property type="entry name" value="SufS_like"/>
    <property type="match status" value="1"/>
</dbReference>
<comment type="function">
    <text evidence="2">Catalyzes the removal of elemental sulfur and selenium atoms from L-cysteine, L-cystine, L-selenocysteine, and L-selenocystine to produce L-alanine.</text>
</comment>
<organism evidence="11 12">
    <name type="scientific">Pseudomonas brassicacearum</name>
    <dbReference type="NCBI Taxonomy" id="930166"/>
    <lineage>
        <taxon>Bacteria</taxon>
        <taxon>Pseudomonadati</taxon>
        <taxon>Pseudomonadota</taxon>
        <taxon>Gammaproteobacteria</taxon>
        <taxon>Pseudomonadales</taxon>
        <taxon>Pseudomonadaceae</taxon>
        <taxon>Pseudomonas</taxon>
    </lineage>
</organism>
<evidence type="ECO:0000256" key="8">
    <source>
        <dbReference type="ARBA" id="ARBA00050776"/>
    </source>
</evidence>
<dbReference type="PROSITE" id="PS00595">
    <property type="entry name" value="AA_TRANSFER_CLASS_5"/>
    <property type="match status" value="1"/>
</dbReference>
<dbReference type="Gene3D" id="3.90.1150.10">
    <property type="entry name" value="Aspartate Aminotransferase, domain 1"/>
    <property type="match status" value="1"/>
</dbReference>
<evidence type="ECO:0000256" key="2">
    <source>
        <dbReference type="ARBA" id="ARBA00002824"/>
    </source>
</evidence>
<evidence type="ECO:0000256" key="3">
    <source>
        <dbReference type="ARBA" id="ARBA00010447"/>
    </source>
</evidence>
<dbReference type="PIRSF" id="PIRSF005572">
    <property type="entry name" value="NifS"/>
    <property type="match status" value="1"/>
</dbReference>
<evidence type="ECO:0000313" key="12">
    <source>
        <dbReference type="Proteomes" id="UP000286071"/>
    </source>
</evidence>
<dbReference type="SUPFAM" id="SSF53383">
    <property type="entry name" value="PLP-dependent transferases"/>
    <property type="match status" value="1"/>
</dbReference>
<evidence type="ECO:0000259" key="10">
    <source>
        <dbReference type="Pfam" id="PF00266"/>
    </source>
</evidence>
<name>A0A423H3S7_9PSED</name>
<feature type="domain" description="Aminotransferase class V" evidence="10">
    <location>
        <begin position="19"/>
        <end position="383"/>
    </location>
</feature>
<dbReference type="AlphaFoldDB" id="A0A423H3S7"/>
<evidence type="ECO:0000256" key="7">
    <source>
        <dbReference type="ARBA" id="ARBA00022898"/>
    </source>
</evidence>
<reference evidence="11 12" key="1">
    <citation type="submission" date="2016-10" db="EMBL/GenBank/DDBJ databases">
        <title>Comparative genome analysis of multiple Pseudomonas spp. focuses on biocontrol and plant growth promoting traits.</title>
        <authorList>
            <person name="Tao X.-Y."/>
            <person name="Taylor C.G."/>
        </authorList>
    </citation>
    <scope>NUCLEOTIDE SEQUENCE [LARGE SCALE GENOMIC DNA]</scope>
    <source>
        <strain evidence="11 12">48H11</strain>
    </source>
</reference>
<dbReference type="InterPro" id="IPR000192">
    <property type="entry name" value="Aminotrans_V_dom"/>
</dbReference>
<dbReference type="Proteomes" id="UP000286071">
    <property type="component" value="Unassembled WGS sequence"/>
</dbReference>
<dbReference type="InterPro" id="IPR020578">
    <property type="entry name" value="Aminotrans_V_PyrdxlP_BS"/>
</dbReference>
<proteinExistence type="inferred from homology"/>
<dbReference type="InterPro" id="IPR010970">
    <property type="entry name" value="Cys_dSase_SufS"/>
</dbReference>
<comment type="catalytic activity">
    <reaction evidence="8">
        <text>(sulfur carrier)-H + L-cysteine = (sulfur carrier)-SH + L-alanine</text>
        <dbReference type="Rhea" id="RHEA:43892"/>
        <dbReference type="Rhea" id="RHEA-COMP:14737"/>
        <dbReference type="Rhea" id="RHEA-COMP:14739"/>
        <dbReference type="ChEBI" id="CHEBI:29917"/>
        <dbReference type="ChEBI" id="CHEBI:35235"/>
        <dbReference type="ChEBI" id="CHEBI:57972"/>
        <dbReference type="ChEBI" id="CHEBI:64428"/>
        <dbReference type="EC" id="2.8.1.7"/>
    </reaction>
</comment>
<comment type="caution">
    <text evidence="11">The sequence shown here is derived from an EMBL/GenBank/DDBJ whole genome shotgun (WGS) entry which is preliminary data.</text>
</comment>
<evidence type="ECO:0000256" key="4">
    <source>
        <dbReference type="ARBA" id="ARBA00012239"/>
    </source>
</evidence>
<keyword evidence="7" id="KW-0663">Pyridoxal phosphate</keyword>
<dbReference type="Pfam" id="PF00266">
    <property type="entry name" value="Aminotran_5"/>
    <property type="match status" value="1"/>
</dbReference>
<dbReference type="Gene3D" id="3.40.640.10">
    <property type="entry name" value="Type I PLP-dependent aspartate aminotransferase-like (Major domain)"/>
    <property type="match status" value="1"/>
</dbReference>
<evidence type="ECO:0000256" key="6">
    <source>
        <dbReference type="ARBA" id="ARBA00022679"/>
    </source>
</evidence>
<dbReference type="InterPro" id="IPR016454">
    <property type="entry name" value="Cysteine_dSase"/>
</dbReference>
<dbReference type="PANTHER" id="PTHR43586">
    <property type="entry name" value="CYSTEINE DESULFURASE"/>
    <property type="match status" value="1"/>
</dbReference>
<dbReference type="InterPro" id="IPR015421">
    <property type="entry name" value="PyrdxlP-dep_Trfase_major"/>
</dbReference>
<dbReference type="GO" id="GO:0031071">
    <property type="term" value="F:cysteine desulfurase activity"/>
    <property type="evidence" value="ECO:0007669"/>
    <property type="project" value="UniProtKB-EC"/>
</dbReference>
<keyword evidence="6" id="KW-0808">Transferase</keyword>
<dbReference type="GO" id="GO:0030170">
    <property type="term" value="F:pyridoxal phosphate binding"/>
    <property type="evidence" value="ECO:0007669"/>
    <property type="project" value="InterPro"/>
</dbReference>
<gene>
    <name evidence="11" type="ORF">BK659_20340</name>
</gene>
<evidence type="ECO:0000256" key="5">
    <source>
        <dbReference type="ARBA" id="ARBA00021850"/>
    </source>
</evidence>
<protein>
    <recommendedName>
        <fullName evidence="5">Probable cysteine desulfurase</fullName>
        <ecNumber evidence="4">2.8.1.7</ecNumber>
    </recommendedName>
</protein>
<dbReference type="GO" id="GO:0006534">
    <property type="term" value="P:cysteine metabolic process"/>
    <property type="evidence" value="ECO:0007669"/>
    <property type="project" value="InterPro"/>
</dbReference>
<accession>A0A423H3S7</accession>
<dbReference type="EMBL" id="MOBJ01000014">
    <property type="protein sequence ID" value="RON06759.1"/>
    <property type="molecule type" value="Genomic_DNA"/>
</dbReference>
<dbReference type="InterPro" id="IPR015422">
    <property type="entry name" value="PyrdxlP-dep_Trfase_small"/>
</dbReference>
<dbReference type="PANTHER" id="PTHR43586:SF8">
    <property type="entry name" value="CYSTEINE DESULFURASE 1, CHLOROPLASTIC"/>
    <property type="match status" value="1"/>
</dbReference>
<dbReference type="EC" id="2.8.1.7" evidence="4"/>
<dbReference type="InterPro" id="IPR015424">
    <property type="entry name" value="PyrdxlP-dep_Trfase"/>
</dbReference>